<dbReference type="PANTHER" id="PTHR43394:SF18">
    <property type="entry name" value="ABC TRANSPORTER B FAMILY MEMBER 11-LIKE"/>
    <property type="match status" value="1"/>
</dbReference>
<evidence type="ECO:0000259" key="6">
    <source>
        <dbReference type="PROSITE" id="PS50929"/>
    </source>
</evidence>
<evidence type="ECO:0000256" key="3">
    <source>
        <dbReference type="ARBA" id="ARBA00022989"/>
    </source>
</evidence>
<dbReference type="GO" id="GO:0005524">
    <property type="term" value="F:ATP binding"/>
    <property type="evidence" value="ECO:0007669"/>
    <property type="project" value="InterPro"/>
</dbReference>
<dbReference type="SUPFAM" id="SSF90123">
    <property type="entry name" value="ABC transporter transmembrane region"/>
    <property type="match status" value="1"/>
</dbReference>
<dbReference type="Gene3D" id="1.20.1560.10">
    <property type="entry name" value="ABC transporter type 1, transmembrane domain"/>
    <property type="match status" value="1"/>
</dbReference>
<keyword evidence="4 5" id="KW-0472">Membrane</keyword>
<evidence type="ECO:0000256" key="1">
    <source>
        <dbReference type="ARBA" id="ARBA00004141"/>
    </source>
</evidence>
<dbReference type="GO" id="GO:0005743">
    <property type="term" value="C:mitochondrial inner membrane"/>
    <property type="evidence" value="ECO:0007669"/>
    <property type="project" value="TreeGrafter"/>
</dbReference>
<gene>
    <name evidence="7" type="ORF">HPBE_LOCUS26929</name>
</gene>
<dbReference type="Gene3D" id="3.40.50.300">
    <property type="entry name" value="P-loop containing nucleotide triphosphate hydrolases"/>
    <property type="match status" value="1"/>
</dbReference>
<organism evidence="8 9">
    <name type="scientific">Heligmosomoides polygyrus</name>
    <name type="common">Parasitic roundworm</name>
    <dbReference type="NCBI Taxonomy" id="6339"/>
    <lineage>
        <taxon>Eukaryota</taxon>
        <taxon>Metazoa</taxon>
        <taxon>Ecdysozoa</taxon>
        <taxon>Nematoda</taxon>
        <taxon>Chromadorea</taxon>
        <taxon>Rhabditida</taxon>
        <taxon>Rhabditina</taxon>
        <taxon>Rhabditomorpha</taxon>
        <taxon>Strongyloidea</taxon>
        <taxon>Heligmosomidae</taxon>
        <taxon>Heligmosomoides</taxon>
    </lineage>
</organism>
<dbReference type="GO" id="GO:0090374">
    <property type="term" value="P:oligopeptide export from mitochondrion"/>
    <property type="evidence" value="ECO:0007669"/>
    <property type="project" value="TreeGrafter"/>
</dbReference>
<keyword evidence="2 5" id="KW-0812">Transmembrane</keyword>
<dbReference type="WBParaSite" id="HPBE_0002693001-mRNA-1">
    <property type="protein sequence ID" value="HPBE_0002693001-mRNA-1"/>
    <property type="gene ID" value="HPBE_0002693001"/>
</dbReference>
<keyword evidence="3 5" id="KW-1133">Transmembrane helix</keyword>
<evidence type="ECO:0000256" key="2">
    <source>
        <dbReference type="ARBA" id="ARBA00022692"/>
    </source>
</evidence>
<dbReference type="InterPro" id="IPR036640">
    <property type="entry name" value="ABC1_TM_sf"/>
</dbReference>
<reference evidence="7 8" key="1">
    <citation type="submission" date="2018-11" db="EMBL/GenBank/DDBJ databases">
        <authorList>
            <consortium name="Pathogen Informatics"/>
        </authorList>
    </citation>
    <scope>NUCLEOTIDE SEQUENCE [LARGE SCALE GENOMIC DNA]</scope>
</reference>
<keyword evidence="8" id="KW-1185">Reference proteome</keyword>
<reference evidence="9" key="2">
    <citation type="submission" date="2019-09" db="UniProtKB">
        <authorList>
            <consortium name="WormBaseParasite"/>
        </authorList>
    </citation>
    <scope>IDENTIFICATION</scope>
</reference>
<dbReference type="Proteomes" id="UP000050761">
    <property type="component" value="Unassembled WGS sequence"/>
</dbReference>
<accession>A0A3P8ITC8</accession>
<dbReference type="InterPro" id="IPR027417">
    <property type="entry name" value="P-loop_NTPase"/>
</dbReference>
<feature type="domain" description="ABC transmembrane type-1" evidence="6">
    <location>
        <begin position="61"/>
        <end position="173"/>
    </location>
</feature>
<dbReference type="Pfam" id="PF00664">
    <property type="entry name" value="ABC_membrane"/>
    <property type="match status" value="1"/>
</dbReference>
<dbReference type="PANTHER" id="PTHR43394">
    <property type="entry name" value="ATP-DEPENDENT PERMEASE MDL1, MITOCHONDRIAL"/>
    <property type="match status" value="1"/>
</dbReference>
<sequence>MQIKMRAATIMTMDDQQVDESKGKKDDITRLRKEMKAEGVKKTNLLQILGYAKPHWKAITLGFVACSIGGLVYPTYSIIFMQVISAFADTSTLLSTGHFWALMFLVLAGVQGTTLFTQTFFMGLGAENLTMDLRSKLFSNILSQDMGYFDSPLHACGKICTRLATDVPNLRSVSAVLLVH</sequence>
<evidence type="ECO:0000256" key="5">
    <source>
        <dbReference type="SAM" id="Phobius"/>
    </source>
</evidence>
<dbReference type="PROSITE" id="PS50929">
    <property type="entry name" value="ABC_TM1F"/>
    <property type="match status" value="1"/>
</dbReference>
<name>A0A183GW60_HELPZ</name>
<evidence type="ECO:0000256" key="4">
    <source>
        <dbReference type="ARBA" id="ARBA00023136"/>
    </source>
</evidence>
<protein>
    <submittedName>
        <fullName evidence="9">ABC transmembrane type-1 domain-containing protein</fullName>
    </submittedName>
</protein>
<dbReference type="GO" id="GO:0015421">
    <property type="term" value="F:ABC-type oligopeptide transporter activity"/>
    <property type="evidence" value="ECO:0007669"/>
    <property type="project" value="TreeGrafter"/>
</dbReference>
<proteinExistence type="predicted"/>
<dbReference type="InterPro" id="IPR039421">
    <property type="entry name" value="Type_1_exporter"/>
</dbReference>
<dbReference type="AlphaFoldDB" id="A0A183GW60"/>
<evidence type="ECO:0000313" key="8">
    <source>
        <dbReference type="Proteomes" id="UP000050761"/>
    </source>
</evidence>
<dbReference type="InterPro" id="IPR011527">
    <property type="entry name" value="ABC1_TM_dom"/>
</dbReference>
<dbReference type="OrthoDB" id="5827820at2759"/>
<evidence type="ECO:0000313" key="7">
    <source>
        <dbReference type="EMBL" id="VDP60069.1"/>
    </source>
</evidence>
<feature type="transmembrane region" description="Helical" evidence="5">
    <location>
        <begin position="58"/>
        <end position="79"/>
    </location>
</feature>
<feature type="transmembrane region" description="Helical" evidence="5">
    <location>
        <begin position="99"/>
        <end position="126"/>
    </location>
</feature>
<accession>A0A183GW60</accession>
<dbReference type="EMBL" id="UZAH01041323">
    <property type="protein sequence ID" value="VDP60069.1"/>
    <property type="molecule type" value="Genomic_DNA"/>
</dbReference>
<comment type="subcellular location">
    <subcellularLocation>
        <location evidence="1">Membrane</location>
        <topology evidence="1">Multi-pass membrane protein</topology>
    </subcellularLocation>
</comment>
<evidence type="ECO:0000313" key="9">
    <source>
        <dbReference type="WBParaSite" id="HPBE_0002693001-mRNA-1"/>
    </source>
</evidence>